<reference evidence="2 3" key="1">
    <citation type="journal article" date="2015" name="Genome Announc.">
        <title>Draft Genome Sequence of Cyanobacterium Hassallia byssoidea Strain VB512170, Isolated from Monuments in India.</title>
        <authorList>
            <person name="Singh D."/>
            <person name="Chandrababunaidu M.M."/>
            <person name="Panda A."/>
            <person name="Sen D."/>
            <person name="Bhattacharyya S."/>
            <person name="Adhikary S.P."/>
            <person name="Tripathy S."/>
        </authorList>
    </citation>
    <scope>NUCLEOTIDE SEQUENCE [LARGE SCALE GENOMIC DNA]</scope>
    <source>
        <strain evidence="2 3">VB512170</strain>
    </source>
</reference>
<proteinExistence type="predicted"/>
<dbReference type="EMBL" id="JTCM02000007">
    <property type="protein sequence ID" value="NEU72011.1"/>
    <property type="molecule type" value="Genomic_DNA"/>
</dbReference>
<evidence type="ECO:0000313" key="2">
    <source>
        <dbReference type="EMBL" id="NEU72011.1"/>
    </source>
</evidence>
<organism evidence="2 3">
    <name type="scientific">Hassallia byssoidea VB512170</name>
    <dbReference type="NCBI Taxonomy" id="1304833"/>
    <lineage>
        <taxon>Bacteria</taxon>
        <taxon>Bacillati</taxon>
        <taxon>Cyanobacteriota</taxon>
        <taxon>Cyanophyceae</taxon>
        <taxon>Nostocales</taxon>
        <taxon>Tolypothrichaceae</taxon>
        <taxon>Hassallia</taxon>
    </lineage>
</organism>
<evidence type="ECO:0000313" key="3">
    <source>
        <dbReference type="Proteomes" id="UP000031549"/>
    </source>
</evidence>
<feature type="compositionally biased region" description="Basic and acidic residues" evidence="1">
    <location>
        <begin position="24"/>
        <end position="44"/>
    </location>
</feature>
<dbReference type="Proteomes" id="UP000031549">
    <property type="component" value="Unassembled WGS sequence"/>
</dbReference>
<protein>
    <submittedName>
        <fullName evidence="2">Uncharacterized protein</fullName>
    </submittedName>
</protein>
<dbReference type="AlphaFoldDB" id="A0A846H608"/>
<keyword evidence="3" id="KW-1185">Reference proteome</keyword>
<dbReference type="RefSeq" id="WP_039753754.1">
    <property type="nucleotide sequence ID" value="NZ_JTCM02000007.1"/>
</dbReference>
<sequence>MRKSASVLLPKKLQVPSSKLEVSSSEHEVSSSEHEVSSSEHEVSSSKLEVSCSKLEVSSSKLEVSSSKLEVSSSEHEVPSSEHEVSSSEHEVSSLIPYPSIKSHKQHRNNRRDVPPERLYNVCPNAGYDIKHEVSCSKLETIFGSVTHPTKIAH</sequence>
<gene>
    <name evidence="2" type="ORF">PI95_005345</name>
</gene>
<name>A0A846H608_9CYAN</name>
<feature type="region of interest" description="Disordered" evidence="1">
    <location>
        <begin position="1"/>
        <end position="116"/>
    </location>
</feature>
<evidence type="ECO:0000256" key="1">
    <source>
        <dbReference type="SAM" id="MobiDB-lite"/>
    </source>
</evidence>
<comment type="caution">
    <text evidence="2">The sequence shown here is derived from an EMBL/GenBank/DDBJ whole genome shotgun (WGS) entry which is preliminary data.</text>
</comment>
<feature type="compositionally biased region" description="Low complexity" evidence="1">
    <location>
        <begin position="45"/>
        <end position="72"/>
    </location>
</feature>
<accession>A0A846H608</accession>
<feature type="compositionally biased region" description="Basic and acidic residues" evidence="1">
    <location>
        <begin position="73"/>
        <end position="92"/>
    </location>
</feature>